<comment type="caution">
    <text evidence="7">The sequence shown here is derived from an EMBL/GenBank/DDBJ whole genome shotgun (WGS) entry which is preliminary data.</text>
</comment>
<dbReference type="SUPFAM" id="SSF54211">
    <property type="entry name" value="Ribosomal protein S5 domain 2-like"/>
    <property type="match status" value="1"/>
</dbReference>
<dbReference type="Pfam" id="PF00380">
    <property type="entry name" value="Ribosomal_S9"/>
    <property type="match status" value="1"/>
</dbReference>
<dbReference type="NCBIfam" id="NF001099">
    <property type="entry name" value="PRK00132.1"/>
    <property type="match status" value="1"/>
</dbReference>
<dbReference type="GO" id="GO:0003723">
    <property type="term" value="F:RNA binding"/>
    <property type="evidence" value="ECO:0007669"/>
    <property type="project" value="TreeGrafter"/>
</dbReference>
<dbReference type="EMBL" id="DTGD01000186">
    <property type="protein sequence ID" value="HGB36250.1"/>
    <property type="molecule type" value="Genomic_DNA"/>
</dbReference>
<dbReference type="GO" id="GO:0006412">
    <property type="term" value="P:translation"/>
    <property type="evidence" value="ECO:0007669"/>
    <property type="project" value="InterPro"/>
</dbReference>
<evidence type="ECO:0000256" key="4">
    <source>
        <dbReference type="RuleBase" id="RU003815"/>
    </source>
</evidence>
<evidence type="ECO:0000256" key="5">
    <source>
        <dbReference type="RuleBase" id="RU003816"/>
    </source>
</evidence>
<organism evidence="7">
    <name type="scientific">candidate division WOR-3 bacterium</name>
    <dbReference type="NCBI Taxonomy" id="2052148"/>
    <lineage>
        <taxon>Bacteria</taxon>
        <taxon>Bacteria division WOR-3</taxon>
    </lineage>
</organism>
<evidence type="ECO:0000256" key="2">
    <source>
        <dbReference type="ARBA" id="ARBA00022980"/>
    </source>
</evidence>
<dbReference type="InterPro" id="IPR000754">
    <property type="entry name" value="Ribosomal_uS9"/>
</dbReference>
<evidence type="ECO:0000313" key="7">
    <source>
        <dbReference type="EMBL" id="HGB36250.1"/>
    </source>
</evidence>
<dbReference type="GO" id="GO:0003735">
    <property type="term" value="F:structural constituent of ribosome"/>
    <property type="evidence" value="ECO:0007669"/>
    <property type="project" value="InterPro"/>
</dbReference>
<reference evidence="7" key="1">
    <citation type="journal article" date="2020" name="mSystems">
        <title>Genome- and Community-Level Interaction Insights into Carbon Utilization and Element Cycling Functions of Hydrothermarchaeota in Hydrothermal Sediment.</title>
        <authorList>
            <person name="Zhou Z."/>
            <person name="Liu Y."/>
            <person name="Xu W."/>
            <person name="Pan J."/>
            <person name="Luo Z.H."/>
            <person name="Li M."/>
        </authorList>
    </citation>
    <scope>NUCLEOTIDE SEQUENCE [LARGE SCALE GENOMIC DNA]</scope>
    <source>
        <strain evidence="7">SpSt-754</strain>
    </source>
</reference>
<comment type="similarity">
    <text evidence="1 4">Belongs to the universal ribosomal protein uS9 family.</text>
</comment>
<dbReference type="AlphaFoldDB" id="A0A7V3NU73"/>
<protein>
    <recommendedName>
        <fullName evidence="5">30S ribosomal protein S9</fullName>
    </recommendedName>
</protein>
<keyword evidence="2 4" id="KW-0689">Ribosomal protein</keyword>
<proteinExistence type="inferred from homology"/>
<dbReference type="InterPro" id="IPR020568">
    <property type="entry name" value="Ribosomal_Su5_D2-typ_SF"/>
</dbReference>
<gene>
    <name evidence="7" type="ORF">ENV38_05025</name>
</gene>
<sequence>MEGTKVIFAWGSRKRAVARLRLKENGKGRIYVNGLRPLEYFNREDLVIHALEPLKVAGLEGKFDVVCKVEGGGKSGQAGAMRLALARALKAFDENLTEVLKKFRMLSRDPREKERMKYGKSKRRKSPQYSKR</sequence>
<evidence type="ECO:0000256" key="6">
    <source>
        <dbReference type="SAM" id="MobiDB-lite"/>
    </source>
</evidence>
<dbReference type="InterPro" id="IPR014721">
    <property type="entry name" value="Ribsml_uS5_D2-typ_fold_subgr"/>
</dbReference>
<accession>A0A7V3NU73</accession>
<keyword evidence="3 4" id="KW-0687">Ribonucleoprotein</keyword>
<evidence type="ECO:0000256" key="1">
    <source>
        <dbReference type="ARBA" id="ARBA00005251"/>
    </source>
</evidence>
<dbReference type="PROSITE" id="PS00360">
    <property type="entry name" value="RIBOSOMAL_S9"/>
    <property type="match status" value="1"/>
</dbReference>
<dbReference type="PANTHER" id="PTHR21569">
    <property type="entry name" value="RIBOSOMAL PROTEIN S9"/>
    <property type="match status" value="1"/>
</dbReference>
<name>A0A7V3NU73_UNCW3</name>
<evidence type="ECO:0000256" key="3">
    <source>
        <dbReference type="ARBA" id="ARBA00023274"/>
    </source>
</evidence>
<dbReference type="GO" id="GO:0005737">
    <property type="term" value="C:cytoplasm"/>
    <property type="evidence" value="ECO:0007669"/>
    <property type="project" value="UniProtKB-ARBA"/>
</dbReference>
<dbReference type="PANTHER" id="PTHR21569:SF1">
    <property type="entry name" value="SMALL RIBOSOMAL SUBUNIT PROTEIN US9M"/>
    <property type="match status" value="1"/>
</dbReference>
<dbReference type="InterPro" id="IPR020574">
    <property type="entry name" value="Ribosomal_uS9_CS"/>
</dbReference>
<feature type="region of interest" description="Disordered" evidence="6">
    <location>
        <begin position="110"/>
        <end position="132"/>
    </location>
</feature>
<feature type="compositionally biased region" description="Basic residues" evidence="6">
    <location>
        <begin position="118"/>
        <end position="132"/>
    </location>
</feature>
<dbReference type="GO" id="GO:0015935">
    <property type="term" value="C:small ribosomal subunit"/>
    <property type="evidence" value="ECO:0007669"/>
    <property type="project" value="TreeGrafter"/>
</dbReference>
<dbReference type="InterPro" id="IPR023035">
    <property type="entry name" value="Ribosomal_uS9_bac/plastid"/>
</dbReference>
<dbReference type="Gene3D" id="3.30.230.10">
    <property type="match status" value="1"/>
</dbReference>